<keyword evidence="11" id="KW-1185">Reference proteome</keyword>
<sequence length="543" mass="63920">MKKRIKTLLLSVLTEKNAIITEEIGICSIAAYLRKENFDVELINSSRKYLDLERIYEMKPDLIGLPVYSTTEKVVYEVCKKIKEKVPNAKICFGAYWPTLCGDILMEKYPMVDFIIKGEGEIVFKNLVTAMENDSGYSNVKGLLYRDGDKIIENEREALIEDLDSLPFPERDLLRNNMLKYAYISTSRGCKANCSFCWHNDFWGTNGKNQWRGRSPENVVREVKQIVDEYNVNRFWFIDDSFEDCNKSCPNRMWEIAEKIIENNLHISYETYFRAEVYKQFDEKKIKLLKDSGFVGTIFGIESGNAEDLKLYNKPATAEDNYNTIKYFRDNDIAIDIGFINFNPYSTIKRLSENVDYLEKTCFASVLYYLVERCGITKFSNIYYKVKGDGLIINDDIDSCHSYRYVDEDVGKLSVYLYFKYHENENSKEYFYSKKIGSYIREEFKLLNHIKRQFPEFLSTIKAHEDYAWEVLHKVNKNNAKCFRELLSMTEGGWNKDKADKITEEYWNLKYFKSTSDDLERNRLSLYLKLNKAGIEPKQYFNI</sequence>
<dbReference type="PANTHER" id="PTHR43409">
    <property type="entry name" value="ANAEROBIC MAGNESIUM-PROTOPORPHYRIN IX MONOMETHYL ESTER CYCLASE-RELATED"/>
    <property type="match status" value="1"/>
</dbReference>
<dbReference type="eggNOG" id="COG1032">
    <property type="taxonomic scope" value="Bacteria"/>
</dbReference>
<evidence type="ECO:0000256" key="3">
    <source>
        <dbReference type="ARBA" id="ARBA00022679"/>
    </source>
</evidence>
<dbReference type="RefSeq" id="WP_004616063.1">
    <property type="nucleotide sequence ID" value="NZ_ACXX02000001.1"/>
</dbReference>
<dbReference type="SFLD" id="SFLDG01082">
    <property type="entry name" value="B12-binding_domain_containing"/>
    <property type="match status" value="1"/>
</dbReference>
<keyword evidence="6" id="KW-0408">Iron</keyword>
<comment type="cofactor">
    <cofactor evidence="1">
        <name>[4Fe-4S] cluster</name>
        <dbReference type="ChEBI" id="CHEBI:49883"/>
    </cofactor>
</comment>
<keyword evidence="3" id="KW-0808">Transferase</keyword>
<evidence type="ECO:0000313" key="10">
    <source>
        <dbReference type="EMBL" id="EGD49399.1"/>
    </source>
</evidence>
<dbReference type="PROSITE" id="PS51332">
    <property type="entry name" value="B12_BINDING"/>
    <property type="match status" value="1"/>
</dbReference>
<keyword evidence="2" id="KW-0489">Methyltransferase</keyword>
<dbReference type="InterPro" id="IPR006158">
    <property type="entry name" value="Cobalamin-bd"/>
</dbReference>
<dbReference type="SUPFAM" id="SSF52242">
    <property type="entry name" value="Cobalamin (vitamin B12)-binding domain"/>
    <property type="match status" value="1"/>
</dbReference>
<dbReference type="InterPro" id="IPR007197">
    <property type="entry name" value="rSAM"/>
</dbReference>
<dbReference type="CDD" id="cd01335">
    <property type="entry name" value="Radical_SAM"/>
    <property type="match status" value="1"/>
</dbReference>
<keyword evidence="5" id="KW-0479">Metal-binding</keyword>
<dbReference type="SFLD" id="SFLDG01123">
    <property type="entry name" value="methyltransferase_(Class_B)"/>
    <property type="match status" value="1"/>
</dbReference>
<dbReference type="SMART" id="SM00729">
    <property type="entry name" value="Elp3"/>
    <property type="match status" value="1"/>
</dbReference>
<dbReference type="PROSITE" id="PS51918">
    <property type="entry name" value="RADICAL_SAM"/>
    <property type="match status" value="1"/>
</dbReference>
<feature type="domain" description="B12-binding" evidence="8">
    <location>
        <begin position="9"/>
        <end position="138"/>
    </location>
</feature>
<keyword evidence="4" id="KW-0949">S-adenosyl-L-methionine</keyword>
<dbReference type="CDD" id="cd02068">
    <property type="entry name" value="radical_SAM_B12_BD"/>
    <property type="match status" value="1"/>
</dbReference>
<dbReference type="Pfam" id="PF02310">
    <property type="entry name" value="B12-binding"/>
    <property type="match status" value="1"/>
</dbReference>
<dbReference type="STRING" id="588581.Cpap_3832"/>
<feature type="domain" description="Radical SAM core" evidence="9">
    <location>
        <begin position="176"/>
        <end position="404"/>
    </location>
</feature>
<dbReference type="GO" id="GO:0046872">
    <property type="term" value="F:metal ion binding"/>
    <property type="evidence" value="ECO:0007669"/>
    <property type="project" value="UniProtKB-KW"/>
</dbReference>
<dbReference type="Proteomes" id="UP000003860">
    <property type="component" value="Unassembled WGS sequence"/>
</dbReference>
<evidence type="ECO:0000256" key="4">
    <source>
        <dbReference type="ARBA" id="ARBA00022691"/>
    </source>
</evidence>
<evidence type="ECO:0000256" key="5">
    <source>
        <dbReference type="ARBA" id="ARBA00022723"/>
    </source>
</evidence>
<dbReference type="InterPro" id="IPR036724">
    <property type="entry name" value="Cobalamin-bd_sf"/>
</dbReference>
<dbReference type="Gene3D" id="3.80.30.20">
    <property type="entry name" value="tm_1862 like domain"/>
    <property type="match status" value="1"/>
</dbReference>
<dbReference type="SFLD" id="SFLDS00029">
    <property type="entry name" value="Radical_SAM"/>
    <property type="match status" value="1"/>
</dbReference>
<organism evidence="10 11">
    <name type="scientific">Ruminiclostridium papyrosolvens DSM 2782</name>
    <dbReference type="NCBI Taxonomy" id="588581"/>
    <lineage>
        <taxon>Bacteria</taxon>
        <taxon>Bacillati</taxon>
        <taxon>Bacillota</taxon>
        <taxon>Clostridia</taxon>
        <taxon>Eubacteriales</taxon>
        <taxon>Oscillospiraceae</taxon>
        <taxon>Ruminiclostridium</taxon>
    </lineage>
</organism>
<keyword evidence="7" id="KW-0411">Iron-sulfur</keyword>
<evidence type="ECO:0000256" key="2">
    <source>
        <dbReference type="ARBA" id="ARBA00022603"/>
    </source>
</evidence>
<evidence type="ECO:0000256" key="6">
    <source>
        <dbReference type="ARBA" id="ARBA00023004"/>
    </source>
</evidence>
<dbReference type="GO" id="GO:0051539">
    <property type="term" value="F:4 iron, 4 sulfur cluster binding"/>
    <property type="evidence" value="ECO:0007669"/>
    <property type="project" value="UniProtKB-KW"/>
</dbReference>
<evidence type="ECO:0000256" key="1">
    <source>
        <dbReference type="ARBA" id="ARBA00001966"/>
    </source>
</evidence>
<evidence type="ECO:0000256" key="7">
    <source>
        <dbReference type="ARBA" id="ARBA00023014"/>
    </source>
</evidence>
<evidence type="ECO:0000313" key="11">
    <source>
        <dbReference type="Proteomes" id="UP000003860"/>
    </source>
</evidence>
<comment type="caution">
    <text evidence="10">The sequence shown here is derived from an EMBL/GenBank/DDBJ whole genome shotgun (WGS) entry which is preliminary data.</text>
</comment>
<reference evidence="10" key="1">
    <citation type="submission" date="2009-07" db="EMBL/GenBank/DDBJ databases">
        <authorList>
            <consortium name="US DOE Joint Genome Institute (JGI-PGF)"/>
            <person name="Lucas S."/>
            <person name="Copeland A."/>
            <person name="Lapidus A."/>
            <person name="Glavina del Rio T."/>
            <person name="Tice H."/>
            <person name="Bruce D."/>
            <person name="Goodwin L."/>
            <person name="Pitluck S."/>
            <person name="Larimer F."/>
            <person name="Land M.L."/>
            <person name="Mouttaki H."/>
            <person name="He Z."/>
            <person name="Zhou J."/>
            <person name="Hemme C.L."/>
        </authorList>
    </citation>
    <scope>NUCLEOTIDE SEQUENCE [LARGE SCALE GENOMIC DNA]</scope>
    <source>
        <strain evidence="10">DSM 2782</strain>
    </source>
</reference>
<dbReference type="AlphaFoldDB" id="F1T7F1"/>
<dbReference type="OrthoDB" id="2990459at2"/>
<name>F1T7F1_9FIRM</name>
<accession>F1T7F1</accession>
<dbReference type="EMBL" id="ACXX02000001">
    <property type="protein sequence ID" value="EGD49399.1"/>
    <property type="molecule type" value="Genomic_DNA"/>
</dbReference>
<evidence type="ECO:0000259" key="9">
    <source>
        <dbReference type="PROSITE" id="PS51918"/>
    </source>
</evidence>
<dbReference type="SUPFAM" id="SSF102114">
    <property type="entry name" value="Radical SAM enzymes"/>
    <property type="match status" value="1"/>
</dbReference>
<gene>
    <name evidence="10" type="ORF">Cpap_3832</name>
</gene>
<dbReference type="Pfam" id="PF04055">
    <property type="entry name" value="Radical_SAM"/>
    <property type="match status" value="1"/>
</dbReference>
<protein>
    <submittedName>
        <fullName evidence="10">Cobalamin B12-binding domain protein</fullName>
    </submittedName>
</protein>
<proteinExistence type="predicted"/>
<dbReference type="GO" id="GO:0003824">
    <property type="term" value="F:catalytic activity"/>
    <property type="evidence" value="ECO:0007669"/>
    <property type="project" value="InterPro"/>
</dbReference>
<dbReference type="InterPro" id="IPR034466">
    <property type="entry name" value="Methyltransferase_Class_B"/>
</dbReference>
<dbReference type="InterPro" id="IPR023404">
    <property type="entry name" value="rSAM_horseshoe"/>
</dbReference>
<reference evidence="10" key="2">
    <citation type="submission" date="2011-01" db="EMBL/GenBank/DDBJ databases">
        <title>The Non-contiguous Finished genome of Clostridium papyrosolvens.</title>
        <authorList>
            <person name="Lucas S."/>
            <person name="Copeland A."/>
            <person name="Lapidus A."/>
            <person name="Cheng J.-F."/>
            <person name="Goodwin L."/>
            <person name="Pitluck S."/>
            <person name="Misra M."/>
            <person name="Chertkov O."/>
            <person name="Detter J.C."/>
            <person name="Han C."/>
            <person name="Tapia R."/>
            <person name="Land M."/>
            <person name="Hauser L."/>
            <person name="Kyrpides N."/>
            <person name="Ivanova N."/>
            <person name="Pagani I."/>
            <person name="Mouttaki H."/>
            <person name="He Z."/>
            <person name="Zhou J."/>
            <person name="Hemme C.L."/>
            <person name="Woyke T."/>
        </authorList>
    </citation>
    <scope>NUCLEOTIDE SEQUENCE [LARGE SCALE GENOMIC DNA]</scope>
    <source>
        <strain evidence="10">DSM 2782</strain>
    </source>
</reference>
<dbReference type="GO" id="GO:0031419">
    <property type="term" value="F:cobalamin binding"/>
    <property type="evidence" value="ECO:0007669"/>
    <property type="project" value="InterPro"/>
</dbReference>
<dbReference type="InterPro" id="IPR051198">
    <property type="entry name" value="BchE-like"/>
</dbReference>
<dbReference type="InterPro" id="IPR006638">
    <property type="entry name" value="Elp3/MiaA/NifB-like_rSAM"/>
</dbReference>
<dbReference type="Gene3D" id="3.40.50.280">
    <property type="entry name" value="Cobalamin-binding domain"/>
    <property type="match status" value="1"/>
</dbReference>
<dbReference type="InterPro" id="IPR058240">
    <property type="entry name" value="rSAM_sf"/>
</dbReference>
<evidence type="ECO:0000259" key="8">
    <source>
        <dbReference type="PROSITE" id="PS51332"/>
    </source>
</evidence>
<dbReference type="PANTHER" id="PTHR43409:SF7">
    <property type="entry name" value="BLL1977 PROTEIN"/>
    <property type="match status" value="1"/>
</dbReference>